<dbReference type="SUPFAM" id="SSF52540">
    <property type="entry name" value="P-loop containing nucleoside triphosphate hydrolases"/>
    <property type="match status" value="1"/>
</dbReference>
<dbReference type="PANTHER" id="PTHR42908">
    <property type="entry name" value="TRANSLATION ELONGATION FACTOR-RELATED"/>
    <property type="match status" value="1"/>
</dbReference>
<dbReference type="GO" id="GO:0003924">
    <property type="term" value="F:GTPase activity"/>
    <property type="evidence" value="ECO:0007669"/>
    <property type="project" value="InterPro"/>
</dbReference>
<dbReference type="OrthoDB" id="364892at2759"/>
<keyword evidence="3" id="KW-0507">mRNA processing</keyword>
<dbReference type="FunFam" id="3.90.1430.10:FF:000001">
    <property type="entry name" value="116 kDa U5 small nuclear ribonucleoprotein component"/>
    <property type="match status" value="1"/>
</dbReference>
<dbReference type="SMART" id="SM00838">
    <property type="entry name" value="EFG_C"/>
    <property type="match status" value="1"/>
</dbReference>
<dbReference type="InterPro" id="IPR031950">
    <property type="entry name" value="EFTUD2_N"/>
</dbReference>
<dbReference type="GO" id="GO:0005829">
    <property type="term" value="C:cytosol"/>
    <property type="evidence" value="ECO:0007669"/>
    <property type="project" value="TreeGrafter"/>
</dbReference>
<keyword evidence="9" id="KW-0326">Glycosidase</keyword>
<keyword evidence="15" id="KW-1185">Reference proteome</keyword>
<dbReference type="FunFam" id="3.30.70.870:FF:000002">
    <property type="entry name" value="Translation elongation factor 2"/>
    <property type="match status" value="1"/>
</dbReference>
<evidence type="ECO:0000256" key="1">
    <source>
        <dbReference type="ARBA" id="ARBA00004324"/>
    </source>
</evidence>
<keyword evidence="6" id="KW-0342">GTP-binding</keyword>
<evidence type="ECO:0000256" key="7">
    <source>
        <dbReference type="ARBA" id="ARBA00023187"/>
    </source>
</evidence>
<evidence type="ECO:0000256" key="9">
    <source>
        <dbReference type="ARBA" id="ARBA00023295"/>
    </source>
</evidence>
<dbReference type="PANTHER" id="PTHR42908:SF6">
    <property type="entry name" value="116 KDA U5 SMALL NUCLEAR RIBONUCLEOPROTEIN COMPONENT"/>
    <property type="match status" value="1"/>
</dbReference>
<dbReference type="Pfam" id="PF16004">
    <property type="entry name" value="EFTUD2"/>
    <property type="match status" value="1"/>
</dbReference>
<feature type="domain" description="GH16" evidence="13">
    <location>
        <begin position="1088"/>
        <end position="1407"/>
    </location>
</feature>
<dbReference type="Gene3D" id="2.60.120.200">
    <property type="match status" value="1"/>
</dbReference>
<evidence type="ECO:0000256" key="4">
    <source>
        <dbReference type="ARBA" id="ARBA00022741"/>
    </source>
</evidence>
<comment type="subcellular location">
    <subcellularLocation>
        <location evidence="1">Nucleus speckle</location>
    </subcellularLocation>
</comment>
<organism evidence="14 15">
    <name type="scientific">Carpinus fangiana</name>
    <dbReference type="NCBI Taxonomy" id="176857"/>
    <lineage>
        <taxon>Eukaryota</taxon>
        <taxon>Viridiplantae</taxon>
        <taxon>Streptophyta</taxon>
        <taxon>Embryophyta</taxon>
        <taxon>Tracheophyta</taxon>
        <taxon>Spermatophyta</taxon>
        <taxon>Magnoliopsida</taxon>
        <taxon>eudicotyledons</taxon>
        <taxon>Gunneridae</taxon>
        <taxon>Pentapetalae</taxon>
        <taxon>rosids</taxon>
        <taxon>fabids</taxon>
        <taxon>Fagales</taxon>
        <taxon>Betulaceae</taxon>
        <taxon>Carpinus</taxon>
    </lineage>
</organism>
<evidence type="ECO:0000256" key="11">
    <source>
        <dbReference type="SAM" id="MobiDB-lite"/>
    </source>
</evidence>
<dbReference type="Gene3D" id="3.40.50.300">
    <property type="entry name" value="P-loop containing nucleotide triphosphate hydrolases"/>
    <property type="match status" value="1"/>
</dbReference>
<dbReference type="GO" id="GO:0046540">
    <property type="term" value="C:U4/U6 x U5 tri-snRNP complex"/>
    <property type="evidence" value="ECO:0007669"/>
    <property type="project" value="TreeGrafter"/>
</dbReference>
<dbReference type="InterPro" id="IPR014721">
    <property type="entry name" value="Ribsml_uS5_D2-typ_fold_subgr"/>
</dbReference>
<accession>A0A5N6L2P5</accession>
<dbReference type="CDD" id="cd04090">
    <property type="entry name" value="EF2_II_snRNP"/>
    <property type="match status" value="1"/>
</dbReference>
<dbReference type="GO" id="GO:0016607">
    <property type="term" value="C:nuclear speck"/>
    <property type="evidence" value="ECO:0007669"/>
    <property type="project" value="UniProtKB-SubCell"/>
</dbReference>
<dbReference type="Gene3D" id="3.30.230.10">
    <property type="match status" value="1"/>
</dbReference>
<dbReference type="SUPFAM" id="SSF50447">
    <property type="entry name" value="Translation proteins"/>
    <property type="match status" value="1"/>
</dbReference>
<evidence type="ECO:0000313" key="15">
    <source>
        <dbReference type="Proteomes" id="UP000327013"/>
    </source>
</evidence>
<dbReference type="InterPro" id="IPR009000">
    <property type="entry name" value="Transl_B-barrel_sf"/>
</dbReference>
<evidence type="ECO:0000256" key="6">
    <source>
        <dbReference type="ARBA" id="ARBA00023134"/>
    </source>
</evidence>
<dbReference type="FunFam" id="3.40.50.300:FF:001452">
    <property type="entry name" value="U5 small nuclear ribonucleoprotein component"/>
    <property type="match status" value="1"/>
</dbReference>
<dbReference type="InterPro" id="IPR005225">
    <property type="entry name" value="Small_GTP-bd"/>
</dbReference>
<keyword evidence="4" id="KW-0547">Nucleotide-binding</keyword>
<feature type="domain" description="Tr-type G" evidence="12">
    <location>
        <begin position="138"/>
        <end position="462"/>
    </location>
</feature>
<feature type="compositionally biased region" description="Acidic residues" evidence="11">
    <location>
        <begin position="36"/>
        <end position="46"/>
    </location>
</feature>
<proteinExistence type="inferred from homology"/>
<dbReference type="InterPro" id="IPR044121">
    <property type="entry name" value="Snu114_GTP-bd"/>
</dbReference>
<dbReference type="GO" id="GO:0000398">
    <property type="term" value="P:mRNA splicing, via spliceosome"/>
    <property type="evidence" value="ECO:0007669"/>
    <property type="project" value="TreeGrafter"/>
</dbReference>
<evidence type="ECO:0000256" key="3">
    <source>
        <dbReference type="ARBA" id="ARBA00022664"/>
    </source>
</evidence>
<dbReference type="GO" id="GO:0005975">
    <property type="term" value="P:carbohydrate metabolic process"/>
    <property type="evidence" value="ECO:0007669"/>
    <property type="project" value="InterPro"/>
</dbReference>
<dbReference type="Pfam" id="PF26113">
    <property type="entry name" value="GH16_XgeA"/>
    <property type="match status" value="1"/>
</dbReference>
<feature type="region of interest" description="Disordered" evidence="11">
    <location>
        <begin position="14"/>
        <end position="58"/>
    </location>
</feature>
<keyword evidence="8" id="KW-0539">Nucleus</keyword>
<keyword evidence="5" id="KW-0378">Hydrolase</keyword>
<evidence type="ECO:0000259" key="13">
    <source>
        <dbReference type="PROSITE" id="PS51762"/>
    </source>
</evidence>
<dbReference type="GO" id="GO:0030623">
    <property type="term" value="F:U5 snRNA binding"/>
    <property type="evidence" value="ECO:0007669"/>
    <property type="project" value="TreeGrafter"/>
</dbReference>
<gene>
    <name evidence="14" type="ORF">FH972_025821</name>
</gene>
<dbReference type="FunFam" id="3.30.70.240:FF:000004">
    <property type="entry name" value="116 kDa U5 small nuclear ribonucleoprotein"/>
    <property type="match status" value="1"/>
</dbReference>
<dbReference type="InterPro" id="IPR020568">
    <property type="entry name" value="Ribosomal_Su5_D2-typ_SF"/>
</dbReference>
<dbReference type="CDD" id="cd01683">
    <property type="entry name" value="EF2_IV_snRNP"/>
    <property type="match status" value="1"/>
</dbReference>
<dbReference type="Pfam" id="PF03144">
    <property type="entry name" value="GTP_EFTU_D2"/>
    <property type="match status" value="1"/>
</dbReference>
<dbReference type="SMART" id="SM00889">
    <property type="entry name" value="EFG_IV"/>
    <property type="match status" value="1"/>
</dbReference>
<dbReference type="Gene3D" id="3.30.70.870">
    <property type="entry name" value="Elongation Factor G (Translational Gtpase), domain 3"/>
    <property type="match status" value="1"/>
</dbReference>
<dbReference type="InterPro" id="IPR000757">
    <property type="entry name" value="Beta-glucanase-like"/>
</dbReference>
<dbReference type="InterPro" id="IPR005517">
    <property type="entry name" value="Transl_elong_EFG/EF2_IV"/>
</dbReference>
<feature type="region of interest" description="Disordered" evidence="11">
    <location>
        <begin position="1443"/>
        <end position="1472"/>
    </location>
</feature>
<dbReference type="SUPFAM" id="SSF54980">
    <property type="entry name" value="EF-G C-terminal domain-like"/>
    <property type="match status" value="2"/>
</dbReference>
<dbReference type="PROSITE" id="PS51762">
    <property type="entry name" value="GH16_2"/>
    <property type="match status" value="1"/>
</dbReference>
<evidence type="ECO:0000256" key="5">
    <source>
        <dbReference type="ARBA" id="ARBA00022801"/>
    </source>
</evidence>
<dbReference type="Gene3D" id="2.40.30.10">
    <property type="entry name" value="Translation factors"/>
    <property type="match status" value="1"/>
</dbReference>
<dbReference type="CDD" id="cd04098">
    <property type="entry name" value="eEF2_C_snRNP"/>
    <property type="match status" value="1"/>
</dbReference>
<dbReference type="Pfam" id="PF03764">
    <property type="entry name" value="EFG_IV"/>
    <property type="match status" value="1"/>
</dbReference>
<dbReference type="InterPro" id="IPR035655">
    <property type="entry name" value="U5-116kDa_C"/>
</dbReference>
<evidence type="ECO:0000256" key="10">
    <source>
        <dbReference type="ARBA" id="ARBA00079027"/>
    </source>
</evidence>
<dbReference type="InterPro" id="IPR027417">
    <property type="entry name" value="P-loop_NTPase"/>
</dbReference>
<dbReference type="Proteomes" id="UP000327013">
    <property type="component" value="Unassembled WGS sequence"/>
</dbReference>
<dbReference type="CDD" id="cd02181">
    <property type="entry name" value="GH16_fungal_Lam16A_glucanase"/>
    <property type="match status" value="1"/>
</dbReference>
<dbReference type="FunFam" id="2.40.30.10:FF:000029">
    <property type="entry name" value="116 kDa U5 small nuclear ribonucleoprotein component"/>
    <property type="match status" value="1"/>
</dbReference>
<name>A0A5N6L2P5_9ROSI</name>
<dbReference type="InterPro" id="IPR013320">
    <property type="entry name" value="ConA-like_dom_sf"/>
</dbReference>
<dbReference type="PRINTS" id="PR00315">
    <property type="entry name" value="ELONGATNFCT"/>
</dbReference>
<dbReference type="Gene3D" id="3.30.70.240">
    <property type="match status" value="1"/>
</dbReference>
<dbReference type="GO" id="GO:0004553">
    <property type="term" value="F:hydrolase activity, hydrolyzing O-glycosyl compounds"/>
    <property type="evidence" value="ECO:0007669"/>
    <property type="project" value="InterPro"/>
</dbReference>
<dbReference type="FunFam" id="2.60.120.200:FF:000114">
    <property type="entry name" value="Probable endo-1,3(4)-beta-glucanase NFIA_089530"/>
    <property type="match status" value="1"/>
</dbReference>
<dbReference type="CDD" id="cd16264">
    <property type="entry name" value="snRNP_III"/>
    <property type="match status" value="1"/>
</dbReference>
<evidence type="ECO:0000259" key="12">
    <source>
        <dbReference type="PROSITE" id="PS51722"/>
    </source>
</evidence>
<dbReference type="Pfam" id="PF00009">
    <property type="entry name" value="GTP_EFTU"/>
    <property type="match status" value="1"/>
</dbReference>
<dbReference type="GO" id="GO:0071007">
    <property type="term" value="C:U2-type catalytic step 2 spliceosome"/>
    <property type="evidence" value="ECO:0007669"/>
    <property type="project" value="TreeGrafter"/>
</dbReference>
<dbReference type="CDD" id="cd04167">
    <property type="entry name" value="Snu114p"/>
    <property type="match status" value="1"/>
</dbReference>
<comment type="caution">
    <text evidence="14">The sequence shown here is derived from an EMBL/GenBank/DDBJ whole genome shotgun (WGS) entry which is preliminary data.</text>
</comment>
<sequence length="1601" mass="175141">MAADMENLYDEFGNFIGDAGESEEESLHAADAADQYVDDDDDDEDGSNGGAGDQQLMELDEDGPSNAVVLHEDKQYYPTAQQVYGEDVETMVQEEDTQSLAQPIVAPVKQKKFTVQEADLPPVYYSRSFMADLMNFPDQVRNVAVAGHLHHGKTAFVDMLVQQTHNLSKQQENKVGKRQDEQLRYTDIHHLERERGLSIKACPISLVLPSTKGKSHLVNIIDTPGHVNFADEVASSLRLADGVVLVVDVVEGVQVSAEQVIKHAVLEDMPLTLVINKIDRLILELKLPPQDAYFKLKHVVEEVNTMIENTIPGRGERYRVSPEKGNVAFACSSMEWVFTLPSFAKMYADSFEGVDSWEFARRLWGDVYFNPSSRKFSRKAKEDAASRSFVHFVLEPVYKLYAHTISQTPDELRDVLSPLGIKLKPMQYKSNAKDLLKLVCAQFFGGPEGFVDMIVEHIPSPTEGTQRMLERYYTGPLDTATVEAMKMCDQNGPLVVHVTKLYNSNDGNSFNSFGRVMSGTARAGQQVRVLGEDYTLDDEEDMVEATIADTWIASARYNIPTSGVPAGNWVLLAGVDNSIVKTATLVEKTTKEDAYIFRPIKHFFESVFKVAVEPINPSELPKMLDGLRKINKTYPLVTTKVEESGEHVILGTGELYMDCVLHDLRRLYAEMEIKVSDPVTRFCETCYETSAIKCYATTPNKKNKITMVAEPLDDGIAEDIETGKVKIKDPVRVVGKFFEEGYGYDLLASRNIWAFGPDDMGPNILQNDTLPSEIEPKQLRTVRDSLKQGFSWATREGPLCEEPIRNTKFRITDVALAQEAIARGGGQIIPTARRACYSSFLLASPRLMEPIFSVSMLGPADSVSALYTVLARRRGHVLQDAPVPGTPLYRVKGLLPVIDSFGFETDLRIHTQGQATVSCVFDRWQVVPGDPLDRSVSVRKLEPASAMELARDFVTKTRRRKGLKEDVGVARYLEGEAHHVCGGWGKILRSKKGYMQESSHGSAFQALALTNERLHSGRSRCSPHSVARAAETQAPVRHSVELPLVRCEWLASIRRVSVCLAKRERGAFYSPQPTKPHRRHAFSRSVEPGFSGQPPPAWCCRSLLPLPFICLVLPLQSTPSTCKKLTMPSFTTTTLLAALTAFANPSIAGYVLEDDYNPSNFFSMFDFFTAPDPTHGFVSYVDQGTAQQSGLIQSNGGSVYMGVDNSTVTSSGRRSVRITSSKTYNHGLIVLDVAHMPVGCGTWPAFWTTGSDWPNNGEIDIIEGVNDQSSNSMTLHTGSGCSITNNGGFSGSIATPNCDINAPGQSQNQGCGIAANNDQTYGHGLNNIGGGIYATQWTSNAISIWFFPRSSIPSDISSGSPKPSGWGKPLSSFQGGCDIDSKFRNQQIVFDTTFCGDWAGNVWGQSSTCSSKASSCEAFVGQHPEAFSDAYWRVNSLKVYQNDGNSAPVNTPAPKPPASQAPKPPASQAPVPVPISEVWPTTTAAAPVHVTVAPSAAPPAGSAWNGQGWGGPPESAWNGQGWSGPAASAWNGRSWGGKAVAPAPTAAAESAWNGQPWGGAAQPTAAAPASGETLNWGDFHQNGRRHARHIVRQQKRALQLA</sequence>
<dbReference type="SUPFAM" id="SSF54211">
    <property type="entry name" value="Ribosomal protein S5 domain 2-like"/>
    <property type="match status" value="1"/>
</dbReference>
<dbReference type="Gene3D" id="3.90.1430.10">
    <property type="entry name" value="Yeast translation eEF2 (G' domain)"/>
    <property type="match status" value="1"/>
</dbReference>
<reference evidence="14 15" key="1">
    <citation type="submission" date="2019-06" db="EMBL/GenBank/DDBJ databases">
        <title>A chromosomal-level reference genome of Carpinus fangiana (Coryloideae, Betulaceae).</title>
        <authorList>
            <person name="Yang X."/>
            <person name="Wang Z."/>
            <person name="Zhang L."/>
            <person name="Hao G."/>
            <person name="Liu J."/>
            <person name="Yang Y."/>
        </authorList>
    </citation>
    <scope>NUCLEOTIDE SEQUENCE [LARGE SCALE GENOMIC DNA]</scope>
    <source>
        <strain evidence="14">Cfa_2016G</strain>
        <tissue evidence="14">Leaf</tissue>
    </source>
</reference>
<evidence type="ECO:0000256" key="8">
    <source>
        <dbReference type="ARBA" id="ARBA00023242"/>
    </source>
</evidence>
<dbReference type="PROSITE" id="PS51722">
    <property type="entry name" value="G_TR_2"/>
    <property type="match status" value="1"/>
</dbReference>
<feature type="compositionally biased region" description="Pro residues" evidence="11">
    <location>
        <begin position="1451"/>
        <end position="1472"/>
    </location>
</feature>
<dbReference type="SUPFAM" id="SSF49899">
    <property type="entry name" value="Concanavalin A-like lectins/glucanases"/>
    <property type="match status" value="1"/>
</dbReference>
<keyword evidence="7" id="KW-0508">mRNA splicing</keyword>
<protein>
    <recommendedName>
        <fullName evidence="10">SNU114 homolog</fullName>
    </recommendedName>
</protein>
<dbReference type="NCBIfam" id="TIGR00231">
    <property type="entry name" value="small_GTP"/>
    <property type="match status" value="1"/>
</dbReference>
<evidence type="ECO:0000313" key="14">
    <source>
        <dbReference type="EMBL" id="KAB8596112.1"/>
    </source>
</evidence>
<dbReference type="Pfam" id="PF00679">
    <property type="entry name" value="EFG_C"/>
    <property type="match status" value="1"/>
</dbReference>
<dbReference type="GO" id="GO:0005525">
    <property type="term" value="F:GTP binding"/>
    <property type="evidence" value="ECO:0007669"/>
    <property type="project" value="UniProtKB-KW"/>
</dbReference>
<dbReference type="FunFam" id="3.30.230.10:FF:000009">
    <property type="entry name" value="116 kDa U5 small nuclear ribonucleoprotein component"/>
    <property type="match status" value="1"/>
</dbReference>
<dbReference type="InterPro" id="IPR004161">
    <property type="entry name" value="EFTu-like_2"/>
</dbReference>
<comment type="similarity">
    <text evidence="2">Belongs to the glycosyl hydrolase 16 family.</text>
</comment>
<dbReference type="EMBL" id="VIBQ01000070">
    <property type="protein sequence ID" value="KAB8596112.1"/>
    <property type="molecule type" value="Genomic_DNA"/>
</dbReference>
<dbReference type="InterPro" id="IPR000640">
    <property type="entry name" value="EFG_V-like"/>
</dbReference>
<dbReference type="InterPro" id="IPR035647">
    <property type="entry name" value="EFG_III/V"/>
</dbReference>
<evidence type="ECO:0000256" key="2">
    <source>
        <dbReference type="ARBA" id="ARBA00006865"/>
    </source>
</evidence>
<dbReference type="InterPro" id="IPR000795">
    <property type="entry name" value="T_Tr_GTP-bd_dom"/>
</dbReference>